<proteinExistence type="inferred from homology"/>
<accession>A0ABN2CQQ6</accession>
<dbReference type="RefSeq" id="WP_344512183.1">
    <property type="nucleotide sequence ID" value="NZ_BAAAQD010000031.1"/>
</dbReference>
<evidence type="ECO:0000259" key="9">
    <source>
        <dbReference type="PROSITE" id="PS51910"/>
    </source>
</evidence>
<feature type="domain" description="GH18" evidence="9">
    <location>
        <begin position="37"/>
        <end position="414"/>
    </location>
</feature>
<evidence type="ECO:0000256" key="8">
    <source>
        <dbReference type="SAM" id="SignalP"/>
    </source>
</evidence>
<dbReference type="InterPro" id="IPR050314">
    <property type="entry name" value="Glycosyl_Hydrlase_18"/>
</dbReference>
<dbReference type="InterPro" id="IPR029070">
    <property type="entry name" value="Chitinase_insertion_sf"/>
</dbReference>
<comment type="similarity">
    <text evidence="7">Belongs to the glycosyl hydrolase 18 family.</text>
</comment>
<evidence type="ECO:0000256" key="6">
    <source>
        <dbReference type="RuleBase" id="RU000489"/>
    </source>
</evidence>
<keyword evidence="4" id="KW-0146">Chitin degradation</keyword>
<comment type="caution">
    <text evidence="10">The sequence shown here is derived from an EMBL/GenBank/DDBJ whole genome shotgun (WGS) entry which is preliminary data.</text>
</comment>
<dbReference type="InterPro" id="IPR001223">
    <property type="entry name" value="Glyco_hydro18_cat"/>
</dbReference>
<dbReference type="Gene3D" id="3.10.50.10">
    <property type="match status" value="1"/>
</dbReference>
<keyword evidence="8" id="KW-0732">Signal</keyword>
<evidence type="ECO:0000256" key="2">
    <source>
        <dbReference type="ARBA" id="ARBA00012729"/>
    </source>
</evidence>
<evidence type="ECO:0000256" key="7">
    <source>
        <dbReference type="RuleBase" id="RU004453"/>
    </source>
</evidence>
<name>A0ABN2CQQ6_9ACTN</name>
<dbReference type="Proteomes" id="UP001501470">
    <property type="component" value="Unassembled WGS sequence"/>
</dbReference>
<dbReference type="CDD" id="cd06548">
    <property type="entry name" value="GH18_chitinase"/>
    <property type="match status" value="1"/>
</dbReference>
<dbReference type="Pfam" id="PF00704">
    <property type="entry name" value="Glyco_hydro_18"/>
    <property type="match status" value="1"/>
</dbReference>
<dbReference type="InterPro" id="IPR017853">
    <property type="entry name" value="GH"/>
</dbReference>
<dbReference type="PROSITE" id="PS01095">
    <property type="entry name" value="GH18_1"/>
    <property type="match status" value="1"/>
</dbReference>
<gene>
    <name evidence="10" type="ORF">GCM10009827_099470</name>
</gene>
<evidence type="ECO:0000313" key="11">
    <source>
        <dbReference type="Proteomes" id="UP001501470"/>
    </source>
</evidence>
<keyword evidence="4" id="KW-0624">Polysaccharide degradation</keyword>
<keyword evidence="5 6" id="KW-0326">Glycosidase</keyword>
<keyword evidence="11" id="KW-1185">Reference proteome</keyword>
<feature type="chain" id="PRO_5046058406" description="chitinase" evidence="8">
    <location>
        <begin position="29"/>
        <end position="414"/>
    </location>
</feature>
<dbReference type="EMBL" id="BAAAQD010000031">
    <property type="protein sequence ID" value="GAA1562113.1"/>
    <property type="molecule type" value="Genomic_DNA"/>
</dbReference>
<feature type="signal peptide" evidence="8">
    <location>
        <begin position="1"/>
        <end position="28"/>
    </location>
</feature>
<protein>
    <recommendedName>
        <fullName evidence="2">chitinase</fullName>
        <ecNumber evidence="2">3.2.1.14</ecNumber>
    </recommendedName>
</protein>
<comment type="catalytic activity">
    <reaction evidence="1">
        <text>Random endo-hydrolysis of N-acetyl-beta-D-glucosaminide (1-&gt;4)-beta-linkages in chitin and chitodextrins.</text>
        <dbReference type="EC" id="3.2.1.14"/>
    </reaction>
</comment>
<evidence type="ECO:0000256" key="3">
    <source>
        <dbReference type="ARBA" id="ARBA00022801"/>
    </source>
</evidence>
<dbReference type="PANTHER" id="PTHR11177:SF317">
    <property type="entry name" value="CHITINASE 12-RELATED"/>
    <property type="match status" value="1"/>
</dbReference>
<evidence type="ECO:0000256" key="1">
    <source>
        <dbReference type="ARBA" id="ARBA00000822"/>
    </source>
</evidence>
<dbReference type="SUPFAM" id="SSF51445">
    <property type="entry name" value="(Trans)glycosidases"/>
    <property type="match status" value="1"/>
</dbReference>
<sequence length="414" mass="45084">MGRRSVLAGLAVSLTLASLAIVPGTASAHSASHQDQYKRVGYFIQWGIYGRQYYVKNLETSGQAKNLTHINYAFGNVDATGKCVSADPWADYQRPVSAEESVDGVADAPGQTLNGNFNQLRKLKLKHPGLKVMLSLGGWTLSANFSDAVLTDASRKALVQSCIDTFWSTGVFDGFDFDWEWPGSEGNPGNVIRPEDKQNFTLMVAEFRKQLGKKATLTAFLPANPAKIDAGFEVNKIFKYLDFGTIQGYDFHGTWEPTTNQQSALFVPRGAPTTPDFSGATTLKAWTDRGAPKKALVLGIPYYGQGWTGITSTANHGLFQPATGPAPATWAAGNEDYKVLATLPQQGYKVYRDLRSGHAWLFNGTTFWTFDDQLTVAQKSLYVRVNGYGGAMVWSLDGDDASGTLTKTIGTVLR</sequence>
<keyword evidence="3 6" id="KW-0378">Hydrolase</keyword>
<dbReference type="Gene3D" id="3.20.20.80">
    <property type="entry name" value="Glycosidases"/>
    <property type="match status" value="1"/>
</dbReference>
<reference evidence="10 11" key="1">
    <citation type="journal article" date="2019" name="Int. J. Syst. Evol. Microbiol.">
        <title>The Global Catalogue of Microorganisms (GCM) 10K type strain sequencing project: providing services to taxonomists for standard genome sequencing and annotation.</title>
        <authorList>
            <consortium name="The Broad Institute Genomics Platform"/>
            <consortium name="The Broad Institute Genome Sequencing Center for Infectious Disease"/>
            <person name="Wu L."/>
            <person name="Ma J."/>
        </authorList>
    </citation>
    <scope>NUCLEOTIDE SEQUENCE [LARGE SCALE GENOMIC DNA]</scope>
    <source>
        <strain evidence="10 11">JCM 15933</strain>
    </source>
</reference>
<dbReference type="EC" id="3.2.1.14" evidence="2"/>
<dbReference type="SMART" id="SM00636">
    <property type="entry name" value="Glyco_18"/>
    <property type="match status" value="1"/>
</dbReference>
<evidence type="ECO:0000313" key="10">
    <source>
        <dbReference type="EMBL" id="GAA1562113.1"/>
    </source>
</evidence>
<evidence type="ECO:0000256" key="4">
    <source>
        <dbReference type="ARBA" id="ARBA00023024"/>
    </source>
</evidence>
<keyword evidence="4" id="KW-0119">Carbohydrate metabolism</keyword>
<dbReference type="PROSITE" id="PS51910">
    <property type="entry name" value="GH18_2"/>
    <property type="match status" value="1"/>
</dbReference>
<dbReference type="PANTHER" id="PTHR11177">
    <property type="entry name" value="CHITINASE"/>
    <property type="match status" value="1"/>
</dbReference>
<organism evidence="10 11">
    <name type="scientific">Dactylosporangium maewongense</name>
    <dbReference type="NCBI Taxonomy" id="634393"/>
    <lineage>
        <taxon>Bacteria</taxon>
        <taxon>Bacillati</taxon>
        <taxon>Actinomycetota</taxon>
        <taxon>Actinomycetes</taxon>
        <taxon>Micromonosporales</taxon>
        <taxon>Micromonosporaceae</taxon>
        <taxon>Dactylosporangium</taxon>
    </lineage>
</organism>
<evidence type="ECO:0000256" key="5">
    <source>
        <dbReference type="ARBA" id="ARBA00023295"/>
    </source>
</evidence>
<dbReference type="InterPro" id="IPR011583">
    <property type="entry name" value="Chitinase_II/V-like_cat"/>
</dbReference>
<dbReference type="InterPro" id="IPR001579">
    <property type="entry name" value="Glyco_hydro_18_chit_AS"/>
</dbReference>
<dbReference type="SUPFAM" id="SSF54556">
    <property type="entry name" value="Chitinase insertion domain"/>
    <property type="match status" value="1"/>
</dbReference>